<evidence type="ECO:0000313" key="4">
    <source>
        <dbReference type="Proteomes" id="UP000005289"/>
    </source>
</evidence>
<dbReference type="Pfam" id="PF16694">
    <property type="entry name" value="Cytochrome_P460"/>
    <property type="match status" value="1"/>
</dbReference>
<dbReference type="OrthoDB" id="511546at2"/>
<feature type="chain" id="PRO_5004786745" evidence="1">
    <location>
        <begin position="27"/>
        <end position="162"/>
    </location>
</feature>
<evidence type="ECO:0000259" key="2">
    <source>
        <dbReference type="Pfam" id="PF16694"/>
    </source>
</evidence>
<feature type="domain" description="Cytochrome P460" evidence="2">
    <location>
        <begin position="32"/>
        <end position="158"/>
    </location>
</feature>
<dbReference type="EMBL" id="CP007029">
    <property type="protein sequence ID" value="AHE97064.1"/>
    <property type="molecule type" value="Genomic_DNA"/>
</dbReference>
<evidence type="ECO:0000256" key="1">
    <source>
        <dbReference type="SAM" id="SignalP"/>
    </source>
</evidence>
<keyword evidence="1" id="KW-0732">Signal</keyword>
<dbReference type="CDD" id="cd20752">
    <property type="entry name" value="cyt_c'_beta"/>
    <property type="match status" value="1"/>
</dbReference>
<protein>
    <submittedName>
        <fullName evidence="3">Cytochrome C</fullName>
    </submittedName>
</protein>
<reference evidence="3 4" key="1">
    <citation type="submission" date="2013-12" db="EMBL/GenBank/DDBJ databases">
        <authorList>
            <consortium name="DOE Joint Genome Institute"/>
            <person name="Muyzer G."/>
            <person name="Huntemann M."/>
            <person name="Han J."/>
            <person name="Chen A."/>
            <person name="Kyrpides N."/>
            <person name="Mavromatis K."/>
            <person name="Markowitz V."/>
            <person name="Palaniappan K."/>
            <person name="Ivanova N."/>
            <person name="Schaumberg A."/>
            <person name="Pati A."/>
            <person name="Liolios K."/>
            <person name="Nordberg H.P."/>
            <person name="Cantor M.N."/>
            <person name="Hua S.X."/>
            <person name="Woyke T."/>
        </authorList>
    </citation>
    <scope>NUCLEOTIDE SEQUENCE [LARGE SCALE GENOMIC DNA]</scope>
    <source>
        <strain evidence="3 4">ARh 1</strain>
    </source>
</reference>
<dbReference type="InterPro" id="IPR032033">
    <property type="entry name" value="Cytochrome_P460"/>
</dbReference>
<evidence type="ECO:0000313" key="3">
    <source>
        <dbReference type="EMBL" id="AHE97064.1"/>
    </source>
</evidence>
<dbReference type="STRING" id="713585.THITH_00835"/>
<dbReference type="SMR" id="W0DEJ3"/>
<feature type="signal peptide" evidence="1">
    <location>
        <begin position="1"/>
        <end position="26"/>
    </location>
</feature>
<dbReference type="AlphaFoldDB" id="W0DEJ3"/>
<sequence>MTRTQFPFLASAALAALVAVPLGVFAEPVAYPEGYRHWHHAKSMVIHDGHPLADPFAGIHHIYVNDPALEGLQTGRYADGSVFVFDLLEADAGDEAITEGERKLVGVMVKGAETYRETGGWGFEGFAGDSRDQRLVSDGGQGCFACHQSQADSDYVFTRWRP</sequence>
<keyword evidence="4" id="KW-1185">Reference proteome</keyword>
<accession>W0DEJ3</accession>
<dbReference type="Proteomes" id="UP000005289">
    <property type="component" value="Chromosome"/>
</dbReference>
<dbReference type="KEGG" id="tti:THITH_00835"/>
<dbReference type="RefSeq" id="WP_006746422.1">
    <property type="nucleotide sequence ID" value="NZ_CP007029.1"/>
</dbReference>
<dbReference type="Gene3D" id="3.50.70.20">
    <property type="entry name" value="Cytochrome P460"/>
    <property type="match status" value="1"/>
</dbReference>
<gene>
    <name evidence="3" type="ORF">THITH_00835</name>
</gene>
<organism evidence="3 4">
    <name type="scientific">Thioalkalivibrio paradoxus ARh 1</name>
    <dbReference type="NCBI Taxonomy" id="713585"/>
    <lineage>
        <taxon>Bacteria</taxon>
        <taxon>Pseudomonadati</taxon>
        <taxon>Pseudomonadota</taxon>
        <taxon>Gammaproteobacteria</taxon>
        <taxon>Chromatiales</taxon>
        <taxon>Ectothiorhodospiraceae</taxon>
        <taxon>Thioalkalivibrio</taxon>
    </lineage>
</organism>
<dbReference type="HOGENOM" id="CLU_106310_3_0_6"/>
<dbReference type="InterPro" id="IPR038142">
    <property type="entry name" value="Cytochrome_P460_sp"/>
</dbReference>
<proteinExistence type="predicted"/>
<name>W0DEJ3_9GAMM</name>